<organism evidence="1">
    <name type="scientific">bioreactor metagenome</name>
    <dbReference type="NCBI Taxonomy" id="1076179"/>
    <lineage>
        <taxon>unclassified sequences</taxon>
        <taxon>metagenomes</taxon>
        <taxon>ecological metagenomes</taxon>
    </lineage>
</organism>
<gene>
    <name evidence="1" type="ORF">SDC9_187918</name>
</gene>
<name>A0A645HPI9_9ZZZZ</name>
<dbReference type="EMBL" id="VSSQ01096758">
    <property type="protein sequence ID" value="MPN40382.1"/>
    <property type="molecule type" value="Genomic_DNA"/>
</dbReference>
<dbReference type="AlphaFoldDB" id="A0A645HPI9"/>
<reference evidence="1" key="1">
    <citation type="submission" date="2019-08" db="EMBL/GenBank/DDBJ databases">
        <authorList>
            <person name="Kucharzyk K."/>
            <person name="Murdoch R.W."/>
            <person name="Higgins S."/>
            <person name="Loffler F."/>
        </authorList>
    </citation>
    <scope>NUCLEOTIDE SEQUENCE</scope>
</reference>
<comment type="caution">
    <text evidence="1">The sequence shown here is derived from an EMBL/GenBank/DDBJ whole genome shotgun (WGS) entry which is preliminary data.</text>
</comment>
<proteinExistence type="predicted"/>
<protein>
    <submittedName>
        <fullName evidence="1">Uncharacterized protein</fullName>
    </submittedName>
</protein>
<evidence type="ECO:0000313" key="1">
    <source>
        <dbReference type="EMBL" id="MPN40382.1"/>
    </source>
</evidence>
<sequence>MATAATSGANTTIATVPRMVPMEEAVVVSPSAFPPSPRIAIGYPSNAVAAAEGVPGILSRIEP</sequence>
<accession>A0A645HPI9</accession>